<dbReference type="Pfam" id="PF13778">
    <property type="entry name" value="DUF4174"/>
    <property type="match status" value="1"/>
</dbReference>
<evidence type="ECO:0000256" key="1">
    <source>
        <dbReference type="ARBA" id="ARBA00022729"/>
    </source>
</evidence>
<feature type="domain" description="DUF4174" evidence="3">
    <location>
        <begin position="30"/>
        <end position="145"/>
    </location>
</feature>
<accession>A0A172YAH5</accession>
<keyword evidence="5" id="KW-1185">Reference proteome</keyword>
<dbReference type="STRING" id="376489.A5892_01085"/>
<protein>
    <recommendedName>
        <fullName evidence="3">DUF4174 domain-containing protein</fullName>
    </recommendedName>
</protein>
<feature type="chain" id="PRO_5008004544" description="DUF4174 domain-containing protein" evidence="2">
    <location>
        <begin position="23"/>
        <end position="145"/>
    </location>
</feature>
<proteinExistence type="predicted"/>
<organism evidence="4 5">
    <name type="scientific">Halotalea alkalilenta</name>
    <dbReference type="NCBI Taxonomy" id="376489"/>
    <lineage>
        <taxon>Bacteria</taxon>
        <taxon>Pseudomonadati</taxon>
        <taxon>Pseudomonadota</taxon>
        <taxon>Gammaproteobacteria</taxon>
        <taxon>Oceanospirillales</taxon>
        <taxon>Halomonadaceae</taxon>
        <taxon>Halotalea</taxon>
    </lineage>
</organism>
<feature type="signal peptide" evidence="2">
    <location>
        <begin position="1"/>
        <end position="22"/>
    </location>
</feature>
<evidence type="ECO:0000256" key="2">
    <source>
        <dbReference type="SAM" id="SignalP"/>
    </source>
</evidence>
<reference evidence="4 5" key="1">
    <citation type="submission" date="2016-04" db="EMBL/GenBank/DDBJ databases">
        <title>Complete Genome Sequence of Halotalea alkalilenta IHB B 13600.</title>
        <authorList>
            <person name="Swarnkar M.K."/>
            <person name="Sharma A."/>
            <person name="Kaushal K."/>
            <person name="Soni R."/>
            <person name="Rana S."/>
            <person name="Singh A.K."/>
            <person name="Gulati A."/>
        </authorList>
    </citation>
    <scope>NUCLEOTIDE SEQUENCE [LARGE SCALE GENOMIC DNA]</scope>
    <source>
        <strain evidence="4 5">IHB B 13600</strain>
    </source>
</reference>
<dbReference type="RefSeq" id="WP_064121219.1">
    <property type="nucleotide sequence ID" value="NZ_CP015243.1"/>
</dbReference>
<gene>
    <name evidence="4" type="ORF">A5892_01085</name>
</gene>
<dbReference type="Proteomes" id="UP000077875">
    <property type="component" value="Chromosome"/>
</dbReference>
<evidence type="ECO:0000259" key="3">
    <source>
        <dbReference type="Pfam" id="PF13778"/>
    </source>
</evidence>
<name>A0A172YAH5_9GAMM</name>
<keyword evidence="1 2" id="KW-0732">Signal</keyword>
<dbReference type="AlphaFoldDB" id="A0A172YAH5"/>
<evidence type="ECO:0000313" key="4">
    <source>
        <dbReference type="EMBL" id="ANF56229.1"/>
    </source>
</evidence>
<sequence length="145" mass="15835">MKRMLGYCIALTGLLASSLVVAQDPAANPLLAERGHHRPLVMIAPEANDPDYRRLAIEFEQPPNRTALEQRGMPLYTVVGGVGSRDGRVLTPYETAALLAALQSDGFGPLRVILIGRDGEPKMDIEGYLPSSQILDIADRIDTRR</sequence>
<dbReference type="EMBL" id="CP015243">
    <property type="protein sequence ID" value="ANF56229.1"/>
    <property type="molecule type" value="Genomic_DNA"/>
</dbReference>
<dbReference type="KEGG" id="haa:A5892_01085"/>
<dbReference type="InterPro" id="IPR025232">
    <property type="entry name" value="DUF4174"/>
</dbReference>
<evidence type="ECO:0000313" key="5">
    <source>
        <dbReference type="Proteomes" id="UP000077875"/>
    </source>
</evidence>